<sequence>MVKKSRQLHLWIGLICSVFILIQAATGLLILEPWLIGGSEMPEQGGFPRQMQLQQMNDGAAGNSDGNVGMGQMGEVPEGNMNGRMGRPGGDAFPGNGNFGPGREDGQGASGFIKNLHQGRIRGTDVSWILSIVAVGMIILTVTGIVMSTKILAAQSSRRNKRKAEL</sequence>
<feature type="region of interest" description="Disordered" evidence="1">
    <location>
        <begin position="86"/>
        <end position="111"/>
    </location>
</feature>
<comment type="caution">
    <text evidence="3">The sequence shown here is derived from an EMBL/GenBank/DDBJ whole genome shotgun (WGS) entry which is preliminary data.</text>
</comment>
<dbReference type="EMBL" id="JAHZIJ010000025">
    <property type="protein sequence ID" value="MBW7477440.1"/>
    <property type="molecule type" value="Genomic_DNA"/>
</dbReference>
<name>A0ABS7DBX7_9BACL</name>
<organism evidence="3 4">
    <name type="scientific">Paenibacillus oenotherae</name>
    <dbReference type="NCBI Taxonomy" id="1435645"/>
    <lineage>
        <taxon>Bacteria</taxon>
        <taxon>Bacillati</taxon>
        <taxon>Bacillota</taxon>
        <taxon>Bacilli</taxon>
        <taxon>Bacillales</taxon>
        <taxon>Paenibacillaceae</taxon>
        <taxon>Paenibacillus</taxon>
    </lineage>
</organism>
<evidence type="ECO:0000256" key="2">
    <source>
        <dbReference type="SAM" id="Phobius"/>
    </source>
</evidence>
<keyword evidence="2" id="KW-0472">Membrane</keyword>
<dbReference type="Pfam" id="PF03929">
    <property type="entry name" value="PepSY_TM"/>
    <property type="match status" value="1"/>
</dbReference>
<keyword evidence="2" id="KW-0812">Transmembrane</keyword>
<evidence type="ECO:0000313" key="3">
    <source>
        <dbReference type="EMBL" id="MBW7477440.1"/>
    </source>
</evidence>
<feature type="transmembrane region" description="Helical" evidence="2">
    <location>
        <begin position="128"/>
        <end position="153"/>
    </location>
</feature>
<keyword evidence="2" id="KW-1133">Transmembrane helix</keyword>
<dbReference type="InterPro" id="IPR005625">
    <property type="entry name" value="PepSY-ass_TM"/>
</dbReference>
<dbReference type="RefSeq" id="WP_219874698.1">
    <property type="nucleotide sequence ID" value="NZ_JAHZIJ010000025.1"/>
</dbReference>
<proteinExistence type="predicted"/>
<feature type="transmembrane region" description="Helical" evidence="2">
    <location>
        <begin position="12"/>
        <end position="31"/>
    </location>
</feature>
<dbReference type="Proteomes" id="UP000812277">
    <property type="component" value="Unassembled WGS sequence"/>
</dbReference>
<gene>
    <name evidence="3" type="ORF">K0T92_22230</name>
</gene>
<reference evidence="3 4" key="1">
    <citation type="submission" date="2021-07" db="EMBL/GenBank/DDBJ databases">
        <title>Paenibacillus radiodurans sp. nov., isolated from the southeastern edge of Tengger Desert.</title>
        <authorList>
            <person name="Zhang G."/>
        </authorList>
    </citation>
    <scope>NUCLEOTIDE SEQUENCE [LARGE SCALE GENOMIC DNA]</scope>
    <source>
        <strain evidence="3 4">DT7-4</strain>
    </source>
</reference>
<evidence type="ECO:0000313" key="4">
    <source>
        <dbReference type="Proteomes" id="UP000812277"/>
    </source>
</evidence>
<protein>
    <submittedName>
        <fullName evidence="3">PepSY domain-containing protein</fullName>
    </submittedName>
</protein>
<keyword evidence="4" id="KW-1185">Reference proteome</keyword>
<accession>A0ABS7DBX7</accession>
<evidence type="ECO:0000256" key="1">
    <source>
        <dbReference type="SAM" id="MobiDB-lite"/>
    </source>
</evidence>